<dbReference type="AlphaFoldDB" id="A0A067QC91"/>
<accession>A0A067QC91</accession>
<keyword evidence="1" id="KW-1133">Transmembrane helix</keyword>
<protein>
    <submittedName>
        <fullName evidence="2">Uncharacterized protein</fullName>
    </submittedName>
</protein>
<dbReference type="Proteomes" id="UP000027265">
    <property type="component" value="Unassembled WGS sequence"/>
</dbReference>
<evidence type="ECO:0000313" key="2">
    <source>
        <dbReference type="EMBL" id="KDQ60211.1"/>
    </source>
</evidence>
<evidence type="ECO:0000313" key="3">
    <source>
        <dbReference type="Proteomes" id="UP000027265"/>
    </source>
</evidence>
<feature type="transmembrane region" description="Helical" evidence="1">
    <location>
        <begin position="12"/>
        <end position="30"/>
    </location>
</feature>
<proteinExistence type="predicted"/>
<dbReference type="HOGENOM" id="CLU_2441170_0_0_1"/>
<reference evidence="3" key="1">
    <citation type="journal article" date="2014" name="Proc. Natl. Acad. Sci. U.S.A.">
        <title>Extensive sampling of basidiomycete genomes demonstrates inadequacy of the white-rot/brown-rot paradigm for wood decay fungi.</title>
        <authorList>
            <person name="Riley R."/>
            <person name="Salamov A.A."/>
            <person name="Brown D.W."/>
            <person name="Nagy L.G."/>
            <person name="Floudas D."/>
            <person name="Held B.W."/>
            <person name="Levasseur A."/>
            <person name="Lombard V."/>
            <person name="Morin E."/>
            <person name="Otillar R."/>
            <person name="Lindquist E.A."/>
            <person name="Sun H."/>
            <person name="LaButti K.M."/>
            <person name="Schmutz J."/>
            <person name="Jabbour D."/>
            <person name="Luo H."/>
            <person name="Baker S.E."/>
            <person name="Pisabarro A.G."/>
            <person name="Walton J.D."/>
            <person name="Blanchette R.A."/>
            <person name="Henrissat B."/>
            <person name="Martin F."/>
            <person name="Cullen D."/>
            <person name="Hibbett D.S."/>
            <person name="Grigoriev I.V."/>
        </authorList>
    </citation>
    <scope>NUCLEOTIDE SEQUENCE [LARGE SCALE GENOMIC DNA]</scope>
    <source>
        <strain evidence="3">MUCL 33604</strain>
    </source>
</reference>
<keyword evidence="1" id="KW-0472">Membrane</keyword>
<gene>
    <name evidence="2" type="ORF">JAAARDRAFT_32586</name>
</gene>
<evidence type="ECO:0000256" key="1">
    <source>
        <dbReference type="SAM" id="Phobius"/>
    </source>
</evidence>
<organism evidence="2 3">
    <name type="scientific">Jaapia argillacea MUCL 33604</name>
    <dbReference type="NCBI Taxonomy" id="933084"/>
    <lineage>
        <taxon>Eukaryota</taxon>
        <taxon>Fungi</taxon>
        <taxon>Dikarya</taxon>
        <taxon>Basidiomycota</taxon>
        <taxon>Agaricomycotina</taxon>
        <taxon>Agaricomycetes</taxon>
        <taxon>Agaricomycetidae</taxon>
        <taxon>Jaapiales</taxon>
        <taxon>Jaapiaceae</taxon>
        <taxon>Jaapia</taxon>
    </lineage>
</organism>
<name>A0A067QC91_9AGAM</name>
<keyword evidence="3" id="KW-1185">Reference proteome</keyword>
<keyword evidence="1" id="KW-0812">Transmembrane</keyword>
<dbReference type="EMBL" id="KL197714">
    <property type="protein sequence ID" value="KDQ60211.1"/>
    <property type="molecule type" value="Genomic_DNA"/>
</dbReference>
<sequence>MEFIIEPTIARLLLWLGLLGCLFRVVHLYFHTLAQAVLALVLARHARLLGGINVCNLIIRATFGILCLPSYDAVTAGLSTAPCQPFQISE</sequence>
<dbReference type="InParanoid" id="A0A067QC91"/>